<dbReference type="GO" id="GO:0020037">
    <property type="term" value="F:heme binding"/>
    <property type="evidence" value="ECO:0007669"/>
    <property type="project" value="InterPro"/>
</dbReference>
<dbReference type="KEGG" id="tzo:THMIRHAT_14460"/>
<evidence type="ECO:0000256" key="5">
    <source>
        <dbReference type="SAM" id="SignalP"/>
    </source>
</evidence>
<keyword evidence="2 4" id="KW-0479">Metal-binding</keyword>
<protein>
    <recommendedName>
        <fullName evidence="6">Cytochrome c domain-containing protein</fullName>
    </recommendedName>
</protein>
<dbReference type="PANTHER" id="PTHR33751">
    <property type="entry name" value="CBB3-TYPE CYTOCHROME C OXIDASE SUBUNIT FIXP"/>
    <property type="match status" value="1"/>
</dbReference>
<dbReference type="EMBL" id="AP021888">
    <property type="protein sequence ID" value="BBP43700.1"/>
    <property type="molecule type" value="Genomic_DNA"/>
</dbReference>
<evidence type="ECO:0000313" key="8">
    <source>
        <dbReference type="Proteomes" id="UP000501466"/>
    </source>
</evidence>
<dbReference type="AlphaFoldDB" id="A0A6F8PNY5"/>
<evidence type="ECO:0000256" key="2">
    <source>
        <dbReference type="ARBA" id="ARBA00022723"/>
    </source>
</evidence>
<organism evidence="7 8">
    <name type="scientific">Thiosulfativibrio zosterae</name>
    <dbReference type="NCBI Taxonomy" id="2675053"/>
    <lineage>
        <taxon>Bacteria</taxon>
        <taxon>Pseudomonadati</taxon>
        <taxon>Pseudomonadota</taxon>
        <taxon>Gammaproteobacteria</taxon>
        <taxon>Thiotrichales</taxon>
        <taxon>Piscirickettsiaceae</taxon>
        <taxon>Thiosulfativibrio</taxon>
    </lineage>
</organism>
<feature type="chain" id="PRO_5026097043" description="Cytochrome c domain-containing protein" evidence="5">
    <location>
        <begin position="23"/>
        <end position="147"/>
    </location>
</feature>
<feature type="signal peptide" evidence="5">
    <location>
        <begin position="1"/>
        <end position="22"/>
    </location>
</feature>
<keyword evidence="8" id="KW-1185">Reference proteome</keyword>
<keyword evidence="3 4" id="KW-0408">Iron</keyword>
<dbReference type="RefSeq" id="WP_243831405.1">
    <property type="nucleotide sequence ID" value="NZ_AP021888.1"/>
</dbReference>
<dbReference type="Proteomes" id="UP000501466">
    <property type="component" value="Chromosome"/>
</dbReference>
<feature type="domain" description="Cytochrome c" evidence="6">
    <location>
        <begin position="68"/>
        <end position="147"/>
    </location>
</feature>
<name>A0A6F8PNY5_9GAMM</name>
<dbReference type="Gene3D" id="1.10.760.10">
    <property type="entry name" value="Cytochrome c-like domain"/>
    <property type="match status" value="1"/>
</dbReference>
<accession>A0A6F8PNY5</accession>
<dbReference type="GO" id="GO:0009055">
    <property type="term" value="F:electron transfer activity"/>
    <property type="evidence" value="ECO:0007669"/>
    <property type="project" value="InterPro"/>
</dbReference>
<dbReference type="PROSITE" id="PS51007">
    <property type="entry name" value="CYTC"/>
    <property type="match status" value="1"/>
</dbReference>
<proteinExistence type="predicted"/>
<evidence type="ECO:0000256" key="4">
    <source>
        <dbReference type="PROSITE-ProRule" id="PRU00433"/>
    </source>
</evidence>
<reference evidence="8" key="1">
    <citation type="submission" date="2019-11" db="EMBL/GenBank/DDBJ databases">
        <title>Isolation and characterization of two novel species in the genus Thiomicrorhabdus.</title>
        <authorList>
            <person name="Mochizuki J."/>
            <person name="Kojima H."/>
            <person name="Fukui M."/>
        </authorList>
    </citation>
    <scope>NUCLEOTIDE SEQUENCE [LARGE SCALE GENOMIC DNA]</scope>
    <source>
        <strain evidence="8">AkT22</strain>
    </source>
</reference>
<sequence length="147" mass="14790">MKTQSKLLMVALALSGVLGLTACGQEEPAKPVAAANTPAQAPAPVAPVVAPVAAPEPAKVAAPAEVVKAEVMGEKVYATCVGCHGAAGEGGVGPKLQGQTVADLAQKLQVYKAGKEIGPMSSMMIPNATQLSDQDITLVSEYIATLK</sequence>
<evidence type="ECO:0000259" key="6">
    <source>
        <dbReference type="PROSITE" id="PS51007"/>
    </source>
</evidence>
<evidence type="ECO:0000313" key="7">
    <source>
        <dbReference type="EMBL" id="BBP43700.1"/>
    </source>
</evidence>
<keyword evidence="1 4" id="KW-0349">Heme</keyword>
<dbReference type="InterPro" id="IPR009056">
    <property type="entry name" value="Cyt_c-like_dom"/>
</dbReference>
<keyword evidence="5" id="KW-0732">Signal</keyword>
<gene>
    <name evidence="7" type="ORF">THMIRHAT_14460</name>
</gene>
<evidence type="ECO:0000256" key="3">
    <source>
        <dbReference type="ARBA" id="ARBA00023004"/>
    </source>
</evidence>
<dbReference type="GO" id="GO:0046872">
    <property type="term" value="F:metal ion binding"/>
    <property type="evidence" value="ECO:0007669"/>
    <property type="project" value="UniProtKB-KW"/>
</dbReference>
<dbReference type="InterPro" id="IPR050597">
    <property type="entry name" value="Cytochrome_c_Oxidase_Subunit"/>
</dbReference>
<dbReference type="PROSITE" id="PS51257">
    <property type="entry name" value="PROKAR_LIPOPROTEIN"/>
    <property type="match status" value="1"/>
</dbReference>
<evidence type="ECO:0000256" key="1">
    <source>
        <dbReference type="ARBA" id="ARBA00022617"/>
    </source>
</evidence>
<dbReference type="PANTHER" id="PTHR33751:SF1">
    <property type="entry name" value="CBB3-TYPE CYTOCHROME C OXIDASE SUBUNIT FIXP"/>
    <property type="match status" value="1"/>
</dbReference>
<dbReference type="SUPFAM" id="SSF46626">
    <property type="entry name" value="Cytochrome c"/>
    <property type="match status" value="1"/>
</dbReference>
<dbReference type="Pfam" id="PF00034">
    <property type="entry name" value="Cytochrom_C"/>
    <property type="match status" value="1"/>
</dbReference>
<dbReference type="InterPro" id="IPR036909">
    <property type="entry name" value="Cyt_c-like_dom_sf"/>
</dbReference>